<dbReference type="AlphaFoldDB" id="A0A078LK85"/>
<dbReference type="RefSeq" id="WP_047458624.1">
    <property type="nucleotide sequence ID" value="NZ_CP050078.1"/>
</dbReference>
<proteinExistence type="predicted"/>
<name>A0A078LK85_CITKO</name>
<dbReference type="EMBL" id="LK931336">
    <property type="protein sequence ID" value="CDZ84529.1"/>
    <property type="molecule type" value="Genomic_DNA"/>
</dbReference>
<dbReference type="PATRIC" id="fig|545.11.peg.1116"/>
<organism evidence="1">
    <name type="scientific">Citrobacter koseri</name>
    <name type="common">Citrobacter diversus</name>
    <dbReference type="NCBI Taxonomy" id="545"/>
    <lineage>
        <taxon>Bacteria</taxon>
        <taxon>Pseudomonadati</taxon>
        <taxon>Pseudomonadota</taxon>
        <taxon>Gammaproteobacteria</taxon>
        <taxon>Enterobacterales</taxon>
        <taxon>Enterobacteriaceae</taxon>
        <taxon>Citrobacter</taxon>
    </lineage>
</organism>
<reference evidence="1" key="1">
    <citation type="submission" date="2014-06" db="EMBL/GenBank/DDBJ databases">
        <authorList>
            <person name="Urmite Genomes Urmite Genomes"/>
        </authorList>
    </citation>
    <scope>NUCLEOTIDE SEQUENCE</scope>
</reference>
<gene>
    <name evidence="1" type="ORF">BN1086_02684</name>
</gene>
<accession>A0A078LK85</accession>
<protein>
    <submittedName>
        <fullName evidence="1">Uncharacterized protein</fullName>
    </submittedName>
</protein>
<evidence type="ECO:0000313" key="1">
    <source>
        <dbReference type="EMBL" id="CDZ84529.1"/>
    </source>
</evidence>
<sequence>MKWQHAKKVNLVILLSISVLLAIAFGTSALTGGAERPNTDVEGTFQLGFYDLMSQTKEIYNSRMKTTKGTILATITSPDDNRFVLKEKFTPTSGKNGKLYFYLTPIYYTTTHKGLMIDGLVDMLMNTNFWMEPLAFNGQPLVVGQSGSIFLYPIQQ</sequence>